<dbReference type="PANTHER" id="PTHR43542:SF1">
    <property type="entry name" value="METHYLTRANSFERASE"/>
    <property type="match status" value="1"/>
</dbReference>
<evidence type="ECO:0000256" key="1">
    <source>
        <dbReference type="ARBA" id="ARBA00022603"/>
    </source>
</evidence>
<proteinExistence type="predicted"/>
<dbReference type="EMBL" id="NHON01000014">
    <property type="protein sequence ID" value="OWJ67335.1"/>
    <property type="molecule type" value="Genomic_DNA"/>
</dbReference>
<accession>A0A211ZPZ3</accession>
<dbReference type="Proteomes" id="UP000196655">
    <property type="component" value="Unassembled WGS sequence"/>
</dbReference>
<dbReference type="RefSeq" id="WP_088150887.1">
    <property type="nucleotide sequence ID" value="NZ_NHON01000014.1"/>
</dbReference>
<dbReference type="GO" id="GO:0031167">
    <property type="term" value="P:rRNA methylation"/>
    <property type="evidence" value="ECO:0007669"/>
    <property type="project" value="InterPro"/>
</dbReference>
<dbReference type="CDD" id="cd02440">
    <property type="entry name" value="AdoMet_MTases"/>
    <property type="match status" value="1"/>
</dbReference>
<dbReference type="PIRSF" id="PIRSF004553">
    <property type="entry name" value="CHP00095"/>
    <property type="match status" value="1"/>
</dbReference>
<keyword evidence="2 3" id="KW-0808">Transferase</keyword>
<dbReference type="GO" id="GO:0008168">
    <property type="term" value="F:methyltransferase activity"/>
    <property type="evidence" value="ECO:0007669"/>
    <property type="project" value="UniProtKB-KW"/>
</dbReference>
<comment type="caution">
    <text evidence="3">The sequence shown here is derived from an EMBL/GenBank/DDBJ whole genome shotgun (WGS) entry which is preliminary data.</text>
</comment>
<keyword evidence="4" id="KW-1185">Reference proteome</keyword>
<dbReference type="InterPro" id="IPR004398">
    <property type="entry name" value="RNA_MeTrfase_RsmD"/>
</dbReference>
<protein>
    <submittedName>
        <fullName evidence="3">16S rRNA (Guanine(966)-N(2))-methyltransferase RsmD</fullName>
    </submittedName>
</protein>
<dbReference type="STRING" id="1122125.GCA_000423185_01152"/>
<dbReference type="SUPFAM" id="SSF53335">
    <property type="entry name" value="S-adenosyl-L-methionine-dependent methyltransferases"/>
    <property type="match status" value="1"/>
</dbReference>
<reference evidence="4" key="1">
    <citation type="submission" date="2017-05" db="EMBL/GenBank/DDBJ databases">
        <authorList>
            <person name="Macchi M."/>
            <person name="Festa S."/>
            <person name="Coppotelli B.M."/>
            <person name="Morelli I.S."/>
        </authorList>
    </citation>
    <scope>NUCLEOTIDE SEQUENCE [LARGE SCALE GENOMIC DNA]</scope>
    <source>
        <strain evidence="4">I</strain>
    </source>
</reference>
<keyword evidence="1 3" id="KW-0489">Methyltransferase</keyword>
<gene>
    <name evidence="3" type="ORF">BWR60_10095</name>
</gene>
<organism evidence="3 4">
    <name type="scientific">Inquilinus limosus</name>
    <dbReference type="NCBI Taxonomy" id="171674"/>
    <lineage>
        <taxon>Bacteria</taxon>
        <taxon>Pseudomonadati</taxon>
        <taxon>Pseudomonadota</taxon>
        <taxon>Alphaproteobacteria</taxon>
        <taxon>Rhodospirillales</taxon>
        <taxon>Rhodospirillaceae</taxon>
        <taxon>Inquilinus</taxon>
    </lineage>
</organism>
<dbReference type="OrthoDB" id="9803017at2"/>
<dbReference type="Pfam" id="PF03602">
    <property type="entry name" value="Cons_hypoth95"/>
    <property type="match status" value="1"/>
</dbReference>
<dbReference type="AlphaFoldDB" id="A0A211ZPZ3"/>
<sequence>MPLHLVAGRHRGRALAAPPDRATRPTGERVREAVFNILAHAGYGPDEGDAVTGAVVLDAFAGTGALAFEALSRGAAEAWLFDSSAVALGFARKNAETLGETGRAHLLRADALKPPPARAQATLLFLDPPYRQGLIGPAIAALAAAGWLAPGCLVVAETAADEPAVPGLALLDERRYGIARIGFGRVAE</sequence>
<name>A0A211ZPZ3_9PROT</name>
<dbReference type="InterPro" id="IPR029063">
    <property type="entry name" value="SAM-dependent_MTases_sf"/>
</dbReference>
<evidence type="ECO:0000256" key="2">
    <source>
        <dbReference type="ARBA" id="ARBA00022679"/>
    </source>
</evidence>
<evidence type="ECO:0000313" key="4">
    <source>
        <dbReference type="Proteomes" id="UP000196655"/>
    </source>
</evidence>
<evidence type="ECO:0000313" key="3">
    <source>
        <dbReference type="EMBL" id="OWJ67335.1"/>
    </source>
</evidence>
<dbReference type="PANTHER" id="PTHR43542">
    <property type="entry name" value="METHYLTRANSFERASE"/>
    <property type="match status" value="1"/>
</dbReference>
<dbReference type="Gene3D" id="3.40.50.150">
    <property type="entry name" value="Vaccinia Virus protein VP39"/>
    <property type="match status" value="1"/>
</dbReference>
<dbReference type="NCBIfam" id="TIGR00095">
    <property type="entry name" value="16S rRNA (guanine(966)-N(2))-methyltransferase RsmD"/>
    <property type="match status" value="1"/>
</dbReference>